<dbReference type="PANTHER" id="PTHR16151:SF2">
    <property type="entry name" value="HAUS AUGMIN-LIKE COMPLEX SUBUNIT 6"/>
    <property type="match status" value="1"/>
</dbReference>
<reference evidence="4" key="1">
    <citation type="journal article" date="2017" name="bioRxiv">
        <title>Comparative analysis of the genomes of Stylophora pistillata and Acropora digitifera provides evidence for extensive differences between species of corals.</title>
        <authorList>
            <person name="Voolstra C.R."/>
            <person name="Li Y."/>
            <person name="Liew Y.J."/>
            <person name="Baumgarten S."/>
            <person name="Zoccola D."/>
            <person name="Flot J.-F."/>
            <person name="Tambutte S."/>
            <person name="Allemand D."/>
            <person name="Aranda M."/>
        </authorList>
    </citation>
    <scope>NUCLEOTIDE SEQUENCE [LARGE SCALE GENOMIC DNA]</scope>
</reference>
<dbReference type="AlphaFoldDB" id="A0A2B4T185"/>
<feature type="region of interest" description="Disordered" evidence="1">
    <location>
        <begin position="604"/>
        <end position="632"/>
    </location>
</feature>
<dbReference type="EMBL" id="LSMT01000004">
    <property type="protein sequence ID" value="PFX34417.1"/>
    <property type="molecule type" value="Genomic_DNA"/>
</dbReference>
<dbReference type="GO" id="GO:0008017">
    <property type="term" value="F:microtubule binding"/>
    <property type="evidence" value="ECO:0007669"/>
    <property type="project" value="TreeGrafter"/>
</dbReference>
<feature type="compositionally biased region" description="Basic and acidic residues" evidence="1">
    <location>
        <begin position="479"/>
        <end position="496"/>
    </location>
</feature>
<dbReference type="GO" id="GO:0070652">
    <property type="term" value="C:HAUS complex"/>
    <property type="evidence" value="ECO:0007669"/>
    <property type="project" value="InterPro"/>
</dbReference>
<evidence type="ECO:0000313" key="3">
    <source>
        <dbReference type="EMBL" id="PFX34417.1"/>
    </source>
</evidence>
<sequence>MAESSKPVGIMPNHLDIREITFTNLLLLDFNPEEMESKYRVVFNRDMFVLPNKKAMEVVMHFLFTRLYPQLAYEEFRDCWPVRDKILEQQFRKVCFNWVSRIQKEDPEARLPRIVQSLFHSPGGDRFYSFLHHFSLYVLTKVMQRAHGKIISIPTFPTKTVHNHSFTHVMSKSLEAHFIVLKKRFIEFAQHAVEVENHWKEFAMESTKEFRILVKKKRDLERHILELDGVIGTRGKSVGIRTDYREDVEALKRTQYLQKVRDLWTGIAEFHSMQEPQRKIVDTVLMGEANKYHIDVSDVEPRVPDMLLRDSEREIRKRNIEDTYCGGKVNLLSLIQLWNLSLSKIKEQIYQEPLPSLEDYCPTVRSAFHSHNAHLSNAKALRASIEETMPTMKESIKELKLECYRSLEKKPSKASQGPVVFNLGLVPPTPPVSFAPADTPMAQRITSFQDSLKLSPETVSTPDVIQAWTKSARTKQLYGEKESLFKPRNKKEESSRLPRPIQYCHVTETLNTRAVTFQSTEKKKKPSSQPCVEKSLPYSSHFTPRAKQVEKHQSLKPKVQNILADQIADAVAIQETTSSSLSSSSSSSRATSPQLQALEDPAGALGQGAFQPRDRIPRTPAKSDDGHKRAKVETFTRQNAETKTGRFLQAILDESTETTTSNPVRGGLSRVIPPRDVSGLLYSEGKISSSPLRTSLVHEKTPELDTSSLRPFSSLNHSSDKPAYCTSAHESFNRIMFQPTPKSVTKSLFEESPPQEMPQQQNEAPPAHPTTHLTAMSDEMPLSMRQSPSLEFWLRPQGGNLDVDVQEEATSPRTDLSPDETPVESGNSSFNGIEFFSRFSEKIPLNTDKARSVVRTSQSHNTSGARASTKLGAIVTHTAFQNVPSSASEVDTSALIQRLNKIKLTQLSLSSPRLAPSGLSESHAADSSTSEQDERRGQTPDSSLFASRLDQIKQAQKSQQVTPGANTDGDLSNSRTSEPALLTPLTPSSRGTPDEDGIKNGFANFSFNSPQPITSLSGSPSSPKDIDLSVQTSLRLKNGGEFLSLLQETPRRFEGLFEDIPWETATPSLPERTSHKVEDDLAEKSSILPGMTGVHSSSPYNISTPLLLNSVRMPDGASQISSSKHTFSG</sequence>
<proteinExistence type="predicted"/>
<feature type="region of interest" description="Disordered" evidence="1">
    <location>
        <begin position="479"/>
        <end position="499"/>
    </location>
</feature>
<comment type="caution">
    <text evidence="3">The sequence shown here is derived from an EMBL/GenBank/DDBJ whole genome shotgun (WGS) entry which is preliminary data.</text>
</comment>
<feature type="compositionally biased region" description="Polar residues" evidence="1">
    <location>
        <begin position="1003"/>
        <end position="1022"/>
    </location>
</feature>
<evidence type="ECO:0000313" key="4">
    <source>
        <dbReference type="Proteomes" id="UP000225706"/>
    </source>
</evidence>
<evidence type="ECO:0000256" key="1">
    <source>
        <dbReference type="SAM" id="MobiDB-lite"/>
    </source>
</evidence>
<dbReference type="InterPro" id="IPR028163">
    <property type="entry name" value="HAUS_6_N"/>
</dbReference>
<name>A0A2B4T185_STYPI</name>
<feature type="region of interest" description="Disordered" evidence="1">
    <location>
        <begin position="517"/>
        <end position="554"/>
    </location>
</feature>
<feature type="compositionally biased region" description="Basic and acidic residues" evidence="1">
    <location>
        <begin position="612"/>
        <end position="632"/>
    </location>
</feature>
<feature type="region of interest" description="Disordered" evidence="1">
    <location>
        <begin position="912"/>
        <end position="1025"/>
    </location>
</feature>
<keyword evidence="4" id="KW-1185">Reference proteome</keyword>
<protein>
    <submittedName>
        <fullName evidence="3">HAUS augmin-like complex subunit 6</fullName>
    </submittedName>
</protein>
<gene>
    <name evidence="3" type="primary">HAUS6</name>
    <name evidence="3" type="ORF">AWC38_SpisGene643</name>
</gene>
<dbReference type="GO" id="GO:0051225">
    <property type="term" value="P:spindle assembly"/>
    <property type="evidence" value="ECO:0007669"/>
    <property type="project" value="InterPro"/>
</dbReference>
<accession>A0A2B4T185</accession>
<dbReference type="InterPro" id="IPR026797">
    <property type="entry name" value="HAUS_6"/>
</dbReference>
<dbReference type="GO" id="GO:1990498">
    <property type="term" value="C:mitotic spindle microtubule"/>
    <property type="evidence" value="ECO:0007669"/>
    <property type="project" value="TreeGrafter"/>
</dbReference>
<dbReference type="STRING" id="50429.A0A2B4T185"/>
<dbReference type="OrthoDB" id="5575722at2759"/>
<feature type="compositionally biased region" description="Polar residues" evidence="1">
    <location>
        <begin position="953"/>
        <end position="977"/>
    </location>
</feature>
<feature type="domain" description="HAUS augmin-like complex subunit 6 N-terminal" evidence="2">
    <location>
        <begin position="22"/>
        <end position="264"/>
    </location>
</feature>
<organism evidence="3 4">
    <name type="scientific">Stylophora pistillata</name>
    <name type="common">Smooth cauliflower coral</name>
    <dbReference type="NCBI Taxonomy" id="50429"/>
    <lineage>
        <taxon>Eukaryota</taxon>
        <taxon>Metazoa</taxon>
        <taxon>Cnidaria</taxon>
        <taxon>Anthozoa</taxon>
        <taxon>Hexacorallia</taxon>
        <taxon>Scleractinia</taxon>
        <taxon>Astrocoeniina</taxon>
        <taxon>Pocilloporidae</taxon>
        <taxon>Stylophora</taxon>
    </lineage>
</organism>
<feature type="compositionally biased region" description="Low complexity" evidence="1">
    <location>
        <begin position="750"/>
        <end position="765"/>
    </location>
</feature>
<dbReference type="Proteomes" id="UP000225706">
    <property type="component" value="Unassembled WGS sequence"/>
</dbReference>
<dbReference type="PANTHER" id="PTHR16151">
    <property type="entry name" value="HAUS AUGMIN-LIKE COMPLEX SUBUNIT 6"/>
    <property type="match status" value="1"/>
</dbReference>
<evidence type="ECO:0000259" key="2">
    <source>
        <dbReference type="Pfam" id="PF14661"/>
    </source>
</evidence>
<feature type="region of interest" description="Disordered" evidence="1">
    <location>
        <begin position="744"/>
        <end position="773"/>
    </location>
</feature>
<feature type="region of interest" description="Disordered" evidence="1">
    <location>
        <begin position="807"/>
        <end position="829"/>
    </location>
</feature>
<dbReference type="Pfam" id="PF14661">
    <property type="entry name" value="HAUS6_N"/>
    <property type="match status" value="1"/>
</dbReference>